<dbReference type="Proteomes" id="UP000294678">
    <property type="component" value="Unassembled WGS sequence"/>
</dbReference>
<evidence type="ECO:0000313" key="9">
    <source>
        <dbReference type="Proteomes" id="UP000294678"/>
    </source>
</evidence>
<dbReference type="InterPro" id="IPR036724">
    <property type="entry name" value="Cobalamin-bd_sf"/>
</dbReference>
<dbReference type="SFLD" id="SFLDG01082">
    <property type="entry name" value="B12-binding_domain_containing"/>
    <property type="match status" value="1"/>
</dbReference>
<dbReference type="InterPro" id="IPR006638">
    <property type="entry name" value="Elp3/MiaA/NifB-like_rSAM"/>
</dbReference>
<sequence length="551" mass="66330">MKNILFLAINSKFVHTNLALRYIKKYIEINSFYKINLIEKTINNHLLEILTTINEENPDLIAISTYIWNSEYVYKLIIEIKKILPNTKILLGGPEVSYQAEKLMNLYKEIDYIISGEGEEIFLEFLTKDIDSVKGIYYRKEKKITFNGYKTPILNLDIIPFPYDENELSETSPLILYYESSRGCPFNCAYCMSSLDKKVRYFSLERVKTDLMKFINKKVKLVKFVDRTFNLNKKRYLEIWKFLLENYNEKTTFHFEISVDLFDEEVIKFLQKVPRKYFQFEIGIQTINEKTLNIIHRTNKLEILKKNILDIKDNIHLHVDLIAGLPEEDYNTFKKSFNYVHSLKAEMIQLGFLKILNGTEMESLVSKYNYNYLDFPPYEVLSNNYISFNDLVKLKNIEKALDFYYNSNKFLKSLNYILINFYDSPFEFYENISEYYKKRKLINVAHKQVSIFNYLYEFYLDKSFKNIDIFIEYLKFDYLSIGKTGYFPYWFKRNTDKEKYNELLNNLNFKSKREAYKKTEYEIFNYDIINNKKEKKEILFIYNNDLIIKEI</sequence>
<evidence type="ECO:0000259" key="7">
    <source>
        <dbReference type="PROSITE" id="PS51918"/>
    </source>
</evidence>
<dbReference type="GO" id="GO:0005829">
    <property type="term" value="C:cytosol"/>
    <property type="evidence" value="ECO:0007669"/>
    <property type="project" value="TreeGrafter"/>
</dbReference>
<dbReference type="SFLD" id="SFLDS00029">
    <property type="entry name" value="Radical_SAM"/>
    <property type="match status" value="1"/>
</dbReference>
<dbReference type="GO" id="GO:0031419">
    <property type="term" value="F:cobalamin binding"/>
    <property type="evidence" value="ECO:0007669"/>
    <property type="project" value="InterPro"/>
</dbReference>
<organism evidence="8 9">
    <name type="scientific">Hypnocyclicus thermotrophus</name>
    <dbReference type="NCBI Taxonomy" id="1627895"/>
    <lineage>
        <taxon>Bacteria</taxon>
        <taxon>Fusobacteriati</taxon>
        <taxon>Fusobacteriota</taxon>
        <taxon>Fusobacteriia</taxon>
        <taxon>Fusobacteriales</taxon>
        <taxon>Fusobacteriaceae</taxon>
        <taxon>Hypnocyclicus</taxon>
    </lineage>
</organism>
<dbReference type="Pfam" id="PF13311">
    <property type="entry name" value="DUF4080"/>
    <property type="match status" value="1"/>
</dbReference>
<reference evidence="8 9" key="1">
    <citation type="submission" date="2019-03" db="EMBL/GenBank/DDBJ databases">
        <title>Genomic Encyclopedia of Type Strains, Phase IV (KMG-IV): sequencing the most valuable type-strain genomes for metagenomic binning, comparative biology and taxonomic classification.</title>
        <authorList>
            <person name="Goeker M."/>
        </authorList>
    </citation>
    <scope>NUCLEOTIDE SEQUENCE [LARGE SCALE GENOMIC DNA]</scope>
    <source>
        <strain evidence="8 9">DSM 100055</strain>
    </source>
</reference>
<evidence type="ECO:0000256" key="4">
    <source>
        <dbReference type="ARBA" id="ARBA00023004"/>
    </source>
</evidence>
<dbReference type="PROSITE" id="PS51918">
    <property type="entry name" value="RADICAL_SAM"/>
    <property type="match status" value="1"/>
</dbReference>
<evidence type="ECO:0000256" key="3">
    <source>
        <dbReference type="ARBA" id="ARBA00022723"/>
    </source>
</evidence>
<dbReference type="PROSITE" id="PS51332">
    <property type="entry name" value="B12_BINDING"/>
    <property type="match status" value="1"/>
</dbReference>
<evidence type="ECO:0000256" key="2">
    <source>
        <dbReference type="ARBA" id="ARBA00022691"/>
    </source>
</evidence>
<dbReference type="SUPFAM" id="SSF102114">
    <property type="entry name" value="Radical SAM enzymes"/>
    <property type="match status" value="1"/>
</dbReference>
<keyword evidence="9" id="KW-1185">Reference proteome</keyword>
<accession>A0AA46DXW9</accession>
<dbReference type="CDD" id="cd02068">
    <property type="entry name" value="radical_SAM_B12_BD"/>
    <property type="match status" value="1"/>
</dbReference>
<protein>
    <submittedName>
        <fullName evidence="8">Radical SAM superfamily enzyme YgiQ (UPF0313 family)</fullName>
    </submittedName>
</protein>
<dbReference type="Pfam" id="PF04055">
    <property type="entry name" value="Radical_SAM"/>
    <property type="match status" value="1"/>
</dbReference>
<dbReference type="InterPro" id="IPR051198">
    <property type="entry name" value="BchE-like"/>
</dbReference>
<dbReference type="GO" id="GO:0046872">
    <property type="term" value="F:metal ion binding"/>
    <property type="evidence" value="ECO:0007669"/>
    <property type="project" value="UniProtKB-KW"/>
</dbReference>
<dbReference type="SMART" id="SM00729">
    <property type="entry name" value="Elp3"/>
    <property type="match status" value="1"/>
</dbReference>
<proteinExistence type="predicted"/>
<dbReference type="InterPro" id="IPR023404">
    <property type="entry name" value="rSAM_horseshoe"/>
</dbReference>
<evidence type="ECO:0000256" key="5">
    <source>
        <dbReference type="ARBA" id="ARBA00023014"/>
    </source>
</evidence>
<keyword evidence="2" id="KW-0949">S-adenosyl-L-methionine</keyword>
<dbReference type="PANTHER" id="PTHR43409:SF16">
    <property type="entry name" value="SLR0320 PROTEIN"/>
    <property type="match status" value="1"/>
</dbReference>
<dbReference type="InterPro" id="IPR034466">
    <property type="entry name" value="Methyltransferase_Class_B"/>
</dbReference>
<dbReference type="InterPro" id="IPR025288">
    <property type="entry name" value="DUF4080"/>
</dbReference>
<name>A0AA46DXW9_9FUSO</name>
<evidence type="ECO:0000259" key="6">
    <source>
        <dbReference type="PROSITE" id="PS51332"/>
    </source>
</evidence>
<dbReference type="EMBL" id="SOBG01000007">
    <property type="protein sequence ID" value="TDT68638.1"/>
    <property type="molecule type" value="Genomic_DNA"/>
</dbReference>
<dbReference type="Gene3D" id="3.40.50.280">
    <property type="entry name" value="Cobalamin-binding domain"/>
    <property type="match status" value="1"/>
</dbReference>
<dbReference type="GO" id="GO:0003824">
    <property type="term" value="F:catalytic activity"/>
    <property type="evidence" value="ECO:0007669"/>
    <property type="project" value="InterPro"/>
</dbReference>
<dbReference type="SFLD" id="SFLDG01123">
    <property type="entry name" value="methyltransferase_(Class_B)"/>
    <property type="match status" value="1"/>
</dbReference>
<dbReference type="RefSeq" id="WP_134113569.1">
    <property type="nucleotide sequence ID" value="NZ_SOBG01000007.1"/>
</dbReference>
<dbReference type="Pfam" id="PF02310">
    <property type="entry name" value="B12-binding"/>
    <property type="match status" value="1"/>
</dbReference>
<evidence type="ECO:0000313" key="8">
    <source>
        <dbReference type="EMBL" id="TDT68638.1"/>
    </source>
</evidence>
<comment type="cofactor">
    <cofactor evidence="1">
        <name>[4Fe-4S] cluster</name>
        <dbReference type="ChEBI" id="CHEBI:49883"/>
    </cofactor>
</comment>
<dbReference type="InterPro" id="IPR058240">
    <property type="entry name" value="rSAM_sf"/>
</dbReference>
<feature type="domain" description="B12-binding" evidence="6">
    <location>
        <begin position="2"/>
        <end position="136"/>
    </location>
</feature>
<evidence type="ECO:0000256" key="1">
    <source>
        <dbReference type="ARBA" id="ARBA00001966"/>
    </source>
</evidence>
<gene>
    <name evidence="8" type="ORF">EV215_1705</name>
</gene>
<dbReference type="InterPro" id="IPR006158">
    <property type="entry name" value="Cobalamin-bd"/>
</dbReference>
<keyword evidence="4" id="KW-0408">Iron</keyword>
<dbReference type="AlphaFoldDB" id="A0AA46DXW9"/>
<dbReference type="PANTHER" id="PTHR43409">
    <property type="entry name" value="ANAEROBIC MAGNESIUM-PROTOPORPHYRIN IX MONOMETHYL ESTER CYCLASE-RELATED"/>
    <property type="match status" value="1"/>
</dbReference>
<dbReference type="GO" id="GO:0051539">
    <property type="term" value="F:4 iron, 4 sulfur cluster binding"/>
    <property type="evidence" value="ECO:0007669"/>
    <property type="project" value="UniProtKB-KW"/>
</dbReference>
<comment type="caution">
    <text evidence="8">The sequence shown here is derived from an EMBL/GenBank/DDBJ whole genome shotgun (WGS) entry which is preliminary data.</text>
</comment>
<feature type="domain" description="Radical SAM core" evidence="7">
    <location>
        <begin position="170"/>
        <end position="398"/>
    </location>
</feature>
<keyword evidence="3" id="KW-0479">Metal-binding</keyword>
<dbReference type="Gene3D" id="3.80.30.20">
    <property type="entry name" value="tm_1862 like domain"/>
    <property type="match status" value="1"/>
</dbReference>
<dbReference type="InterPro" id="IPR007197">
    <property type="entry name" value="rSAM"/>
</dbReference>
<dbReference type="SUPFAM" id="SSF52242">
    <property type="entry name" value="Cobalamin (vitamin B12)-binding domain"/>
    <property type="match status" value="1"/>
</dbReference>
<keyword evidence="5" id="KW-0411">Iron-sulfur</keyword>